<gene>
    <name evidence="4" type="ORF">EBM89_09600</name>
</gene>
<evidence type="ECO:0000256" key="1">
    <source>
        <dbReference type="SAM" id="MobiDB-lite"/>
    </source>
</evidence>
<keyword evidence="2" id="KW-0472">Membrane</keyword>
<organism evidence="4 5">
    <name type="scientific">Cellulomonas triticagri</name>
    <dbReference type="NCBI Taxonomy" id="2483352"/>
    <lineage>
        <taxon>Bacteria</taxon>
        <taxon>Bacillati</taxon>
        <taxon>Actinomycetota</taxon>
        <taxon>Actinomycetes</taxon>
        <taxon>Micrococcales</taxon>
        <taxon>Cellulomonadaceae</taxon>
        <taxon>Cellulomonas</taxon>
    </lineage>
</organism>
<dbReference type="Proteomes" id="UP000269289">
    <property type="component" value="Unassembled WGS sequence"/>
</dbReference>
<keyword evidence="2" id="KW-1133">Transmembrane helix</keyword>
<comment type="caution">
    <text evidence="4">The sequence shown here is derived from an EMBL/GenBank/DDBJ whole genome shotgun (WGS) entry which is preliminary data.</text>
</comment>
<name>A0A3M2JBW4_9CELL</name>
<feature type="transmembrane region" description="Helical" evidence="2">
    <location>
        <begin position="62"/>
        <end position="84"/>
    </location>
</feature>
<dbReference type="AlphaFoldDB" id="A0A3M2JBW4"/>
<evidence type="ECO:0000259" key="3">
    <source>
        <dbReference type="Pfam" id="PF04024"/>
    </source>
</evidence>
<proteinExistence type="predicted"/>
<evidence type="ECO:0000313" key="5">
    <source>
        <dbReference type="Proteomes" id="UP000269289"/>
    </source>
</evidence>
<sequence>MTNDSADHGAPPAAPRTDGTGSNGFFDGLRRAGVQRSSDRWVGGVAGGLAARFGVDPLLARGVIGVTMLMGFGLVLYGIAWALLPEESDGRIHLEETIRGRFDPALLGAAGMVVLGTTTGDWWFSWGPFSVEWIRVLAWVGVVAAGVVLLVNALRRDKGQRRDRPAWQPPAPAWQAPPAGPAAPAA</sequence>
<feature type="non-terminal residue" evidence="4">
    <location>
        <position position="186"/>
    </location>
</feature>
<feature type="compositionally biased region" description="Low complexity" evidence="1">
    <location>
        <begin position="173"/>
        <end position="186"/>
    </location>
</feature>
<feature type="domain" description="Phage shock protein PspC N-terminal" evidence="3">
    <location>
        <begin position="36"/>
        <end position="87"/>
    </location>
</feature>
<dbReference type="InterPro" id="IPR007168">
    <property type="entry name" value="Phageshock_PspC_N"/>
</dbReference>
<dbReference type="OrthoDB" id="7359894at2"/>
<reference evidence="4 5" key="1">
    <citation type="submission" date="2018-10" db="EMBL/GenBank/DDBJ databases">
        <title>Isolation, diversity and antifungal activity of actinobacteria from wheat.</title>
        <authorList>
            <person name="Han C."/>
        </authorList>
    </citation>
    <scope>NUCLEOTIDE SEQUENCE [LARGE SCALE GENOMIC DNA]</scope>
    <source>
        <strain evidence="4 5">NEAU-YY56</strain>
    </source>
</reference>
<dbReference type="RefSeq" id="WP_147463510.1">
    <property type="nucleotide sequence ID" value="NZ_RFFI01000044.1"/>
</dbReference>
<dbReference type="EMBL" id="RFFI01000044">
    <property type="protein sequence ID" value="RMI09631.1"/>
    <property type="molecule type" value="Genomic_DNA"/>
</dbReference>
<feature type="transmembrane region" description="Helical" evidence="2">
    <location>
        <begin position="136"/>
        <end position="154"/>
    </location>
</feature>
<dbReference type="Pfam" id="PF04024">
    <property type="entry name" value="PspC"/>
    <property type="match status" value="1"/>
</dbReference>
<feature type="region of interest" description="Disordered" evidence="1">
    <location>
        <begin position="1"/>
        <end position="23"/>
    </location>
</feature>
<accession>A0A3M2JBW4</accession>
<feature type="transmembrane region" description="Helical" evidence="2">
    <location>
        <begin position="105"/>
        <end position="124"/>
    </location>
</feature>
<evidence type="ECO:0000256" key="2">
    <source>
        <dbReference type="SAM" id="Phobius"/>
    </source>
</evidence>
<keyword evidence="2" id="KW-0812">Transmembrane</keyword>
<keyword evidence="5" id="KW-1185">Reference proteome</keyword>
<evidence type="ECO:0000313" key="4">
    <source>
        <dbReference type="EMBL" id="RMI09631.1"/>
    </source>
</evidence>
<protein>
    <submittedName>
        <fullName evidence="4">PspC domain-containing protein</fullName>
    </submittedName>
</protein>
<feature type="region of interest" description="Disordered" evidence="1">
    <location>
        <begin position="161"/>
        <end position="186"/>
    </location>
</feature>